<protein>
    <recommendedName>
        <fullName evidence="3">CCHC-type domain-containing protein</fullName>
    </recommendedName>
</protein>
<dbReference type="InterPro" id="IPR001878">
    <property type="entry name" value="Znf_CCHC"/>
</dbReference>
<dbReference type="EMBL" id="SZYD01000004">
    <property type="protein sequence ID" value="KAD6454849.1"/>
    <property type="molecule type" value="Genomic_DNA"/>
</dbReference>
<dbReference type="GO" id="GO:0003676">
    <property type="term" value="F:nucleic acid binding"/>
    <property type="evidence" value="ECO:0007669"/>
    <property type="project" value="InterPro"/>
</dbReference>
<evidence type="ECO:0000259" key="3">
    <source>
        <dbReference type="PROSITE" id="PS50158"/>
    </source>
</evidence>
<accession>A0A5N6PJC3</accession>
<evidence type="ECO:0000256" key="2">
    <source>
        <dbReference type="SAM" id="MobiDB-lite"/>
    </source>
</evidence>
<feature type="domain" description="CCHC-type" evidence="3">
    <location>
        <begin position="227"/>
        <end position="241"/>
    </location>
</feature>
<dbReference type="AlphaFoldDB" id="A0A5N6PJC3"/>
<organism evidence="4 5">
    <name type="scientific">Mikania micrantha</name>
    <name type="common">bitter vine</name>
    <dbReference type="NCBI Taxonomy" id="192012"/>
    <lineage>
        <taxon>Eukaryota</taxon>
        <taxon>Viridiplantae</taxon>
        <taxon>Streptophyta</taxon>
        <taxon>Embryophyta</taxon>
        <taxon>Tracheophyta</taxon>
        <taxon>Spermatophyta</taxon>
        <taxon>Magnoliopsida</taxon>
        <taxon>eudicotyledons</taxon>
        <taxon>Gunneridae</taxon>
        <taxon>Pentapetalae</taxon>
        <taxon>asterids</taxon>
        <taxon>campanulids</taxon>
        <taxon>Asterales</taxon>
        <taxon>Asteraceae</taxon>
        <taxon>Asteroideae</taxon>
        <taxon>Heliantheae alliance</taxon>
        <taxon>Eupatorieae</taxon>
        <taxon>Mikania</taxon>
    </lineage>
</organism>
<feature type="compositionally biased region" description="Low complexity" evidence="2">
    <location>
        <begin position="208"/>
        <end position="217"/>
    </location>
</feature>
<keyword evidence="1" id="KW-0862">Zinc</keyword>
<dbReference type="GO" id="GO:0008270">
    <property type="term" value="F:zinc ion binding"/>
    <property type="evidence" value="ECO:0007669"/>
    <property type="project" value="UniProtKB-KW"/>
</dbReference>
<proteinExistence type="predicted"/>
<sequence>MADEGKIQIEKFNGTDFVWWKMQMEALLGQKDLDMVLEDKPEKMDAAAESAWNSKDKKARGAITLALTRSVAFNIMHETTARRMMSALSNMYEKPCAANKVFLMRELFMTRMNEGSSVTVHINNLNSILCRLSSVGIKFDDETKVVLLLSSLPDSWSGTVTAVTSSVGTTDMTFEGIRDIVLGEDVRQKSTGAGSSSEMLHVGRGRGNNRNSGSRGRSPSKTRKNVKCWSCNEVGHVKSQCTGASFHAMDSGETMLNLKKGDFGKVRLANDELLEVTGMGDVDLHSSAGSLVKLKGITTNSNDP</sequence>
<keyword evidence="1" id="KW-0863">Zinc-finger</keyword>
<feature type="region of interest" description="Disordered" evidence="2">
    <location>
        <begin position="188"/>
        <end position="224"/>
    </location>
</feature>
<keyword evidence="5" id="KW-1185">Reference proteome</keyword>
<dbReference type="OrthoDB" id="418757at2759"/>
<evidence type="ECO:0000313" key="5">
    <source>
        <dbReference type="Proteomes" id="UP000326396"/>
    </source>
</evidence>
<evidence type="ECO:0000313" key="4">
    <source>
        <dbReference type="EMBL" id="KAD6454849.1"/>
    </source>
</evidence>
<gene>
    <name evidence="4" type="ORF">E3N88_09555</name>
</gene>
<keyword evidence="1" id="KW-0479">Metal-binding</keyword>
<dbReference type="PANTHER" id="PTHR35317">
    <property type="entry name" value="OS04G0629600 PROTEIN"/>
    <property type="match status" value="1"/>
</dbReference>
<comment type="caution">
    <text evidence="4">The sequence shown here is derived from an EMBL/GenBank/DDBJ whole genome shotgun (WGS) entry which is preliminary data.</text>
</comment>
<reference evidence="4 5" key="1">
    <citation type="submission" date="2019-05" db="EMBL/GenBank/DDBJ databases">
        <title>Mikania micrantha, genome provides insights into the molecular mechanism of rapid growth.</title>
        <authorList>
            <person name="Liu B."/>
        </authorList>
    </citation>
    <scope>NUCLEOTIDE SEQUENCE [LARGE SCALE GENOMIC DNA]</scope>
    <source>
        <strain evidence="4">NLD-2019</strain>
        <tissue evidence="4">Leaf</tissue>
    </source>
</reference>
<name>A0A5N6PJC3_9ASTR</name>
<feature type="compositionally biased region" description="Polar residues" evidence="2">
    <location>
        <begin position="189"/>
        <end position="198"/>
    </location>
</feature>
<dbReference type="InterPro" id="IPR036875">
    <property type="entry name" value="Znf_CCHC_sf"/>
</dbReference>
<dbReference type="PANTHER" id="PTHR35317:SF42">
    <property type="entry name" value="RETROTRANSPOSON GAG DOMAIN-CONTAINING PROTEIN"/>
    <property type="match status" value="1"/>
</dbReference>
<dbReference type="PROSITE" id="PS50158">
    <property type="entry name" value="ZF_CCHC"/>
    <property type="match status" value="1"/>
</dbReference>
<dbReference type="Pfam" id="PF14223">
    <property type="entry name" value="Retrotran_gag_2"/>
    <property type="match status" value="1"/>
</dbReference>
<evidence type="ECO:0000256" key="1">
    <source>
        <dbReference type="PROSITE-ProRule" id="PRU00047"/>
    </source>
</evidence>
<dbReference type="Proteomes" id="UP000326396">
    <property type="component" value="Linkage Group LG12"/>
</dbReference>
<dbReference type="SUPFAM" id="SSF57756">
    <property type="entry name" value="Retrovirus zinc finger-like domains"/>
    <property type="match status" value="1"/>
</dbReference>